<evidence type="ECO:0000313" key="2">
    <source>
        <dbReference type="WBParaSite" id="Hba_15933"/>
    </source>
</evidence>
<keyword evidence="1" id="KW-1185">Reference proteome</keyword>
<evidence type="ECO:0000313" key="1">
    <source>
        <dbReference type="Proteomes" id="UP000095283"/>
    </source>
</evidence>
<sequence length="36" mass="4030">MNLGVLTLNIQNGSFFIVLVSSYAHVQTKDRPDTLH</sequence>
<name>A0A1I7XDZ6_HETBA</name>
<proteinExistence type="predicted"/>
<accession>A0A1I7XDZ6</accession>
<organism evidence="1 2">
    <name type="scientific">Heterorhabditis bacteriophora</name>
    <name type="common">Entomopathogenic nematode worm</name>
    <dbReference type="NCBI Taxonomy" id="37862"/>
    <lineage>
        <taxon>Eukaryota</taxon>
        <taxon>Metazoa</taxon>
        <taxon>Ecdysozoa</taxon>
        <taxon>Nematoda</taxon>
        <taxon>Chromadorea</taxon>
        <taxon>Rhabditida</taxon>
        <taxon>Rhabditina</taxon>
        <taxon>Rhabditomorpha</taxon>
        <taxon>Strongyloidea</taxon>
        <taxon>Heterorhabditidae</taxon>
        <taxon>Heterorhabditis</taxon>
    </lineage>
</organism>
<protein>
    <submittedName>
        <fullName evidence="2">Uncharacterized protein</fullName>
    </submittedName>
</protein>
<dbReference type="AlphaFoldDB" id="A0A1I7XDZ6"/>
<reference evidence="2" key="1">
    <citation type="submission" date="2016-11" db="UniProtKB">
        <authorList>
            <consortium name="WormBaseParasite"/>
        </authorList>
    </citation>
    <scope>IDENTIFICATION</scope>
</reference>
<dbReference type="Proteomes" id="UP000095283">
    <property type="component" value="Unplaced"/>
</dbReference>
<dbReference type="WBParaSite" id="Hba_15933">
    <property type="protein sequence ID" value="Hba_15933"/>
    <property type="gene ID" value="Hba_15933"/>
</dbReference>